<keyword evidence="6" id="KW-1185">Reference proteome</keyword>
<dbReference type="GO" id="GO:0005524">
    <property type="term" value="F:ATP binding"/>
    <property type="evidence" value="ECO:0007669"/>
    <property type="project" value="UniProtKB-KW"/>
</dbReference>
<accession>A0A565B1Z7</accession>
<evidence type="ECO:0000256" key="1">
    <source>
        <dbReference type="ARBA" id="ARBA00022741"/>
    </source>
</evidence>
<evidence type="ECO:0000313" key="5">
    <source>
        <dbReference type="EMBL" id="VVA94795.1"/>
    </source>
</evidence>
<dbReference type="AlphaFoldDB" id="A0A565B1Z7"/>
<sequence>MDHDYEILLGHKPSNSSSEITNVVVAYKFAFPTISRTALPDITWAQRRTGGSTLVVTTTDDFLREWSSEIKTHAPDSITYTDFQDGHLPLESCDFVLATYERVRDEYLRGGRLHSTRWKRLILDQAQFVLRYLTNKTKLVVLALKALHRWALCSSLTNILTPDIVITSRIVSLVYFLVS</sequence>
<dbReference type="GO" id="GO:0008094">
    <property type="term" value="F:ATP-dependent activity, acting on DNA"/>
    <property type="evidence" value="ECO:0007669"/>
    <property type="project" value="TreeGrafter"/>
</dbReference>
<gene>
    <name evidence="5" type="ORF">ANE_LOCUS5240</name>
</gene>
<name>A0A565B1Z7_9BRAS</name>
<dbReference type="Pfam" id="PF00176">
    <property type="entry name" value="SNF2-rel_dom"/>
    <property type="match status" value="1"/>
</dbReference>
<dbReference type="InterPro" id="IPR027417">
    <property type="entry name" value="P-loop_NTPase"/>
</dbReference>
<feature type="domain" description="SNF2 N-terminal" evidence="4">
    <location>
        <begin position="52"/>
        <end position="153"/>
    </location>
</feature>
<keyword evidence="3" id="KW-0067">ATP-binding</keyword>
<evidence type="ECO:0000256" key="2">
    <source>
        <dbReference type="ARBA" id="ARBA00022801"/>
    </source>
</evidence>
<dbReference type="GO" id="GO:0016787">
    <property type="term" value="F:hydrolase activity"/>
    <property type="evidence" value="ECO:0007669"/>
    <property type="project" value="UniProtKB-KW"/>
</dbReference>
<evidence type="ECO:0000313" key="6">
    <source>
        <dbReference type="Proteomes" id="UP000489600"/>
    </source>
</evidence>
<dbReference type="GO" id="GO:0005634">
    <property type="term" value="C:nucleus"/>
    <property type="evidence" value="ECO:0007669"/>
    <property type="project" value="TreeGrafter"/>
</dbReference>
<dbReference type="Proteomes" id="UP000489600">
    <property type="component" value="Unassembled WGS sequence"/>
</dbReference>
<dbReference type="PANTHER" id="PTHR45626">
    <property type="entry name" value="TRANSCRIPTION TERMINATION FACTOR 2-RELATED"/>
    <property type="match status" value="1"/>
</dbReference>
<dbReference type="SUPFAM" id="SSF52540">
    <property type="entry name" value="P-loop containing nucleoside triphosphate hydrolases"/>
    <property type="match status" value="1"/>
</dbReference>
<organism evidence="5 6">
    <name type="scientific">Arabis nemorensis</name>
    <dbReference type="NCBI Taxonomy" id="586526"/>
    <lineage>
        <taxon>Eukaryota</taxon>
        <taxon>Viridiplantae</taxon>
        <taxon>Streptophyta</taxon>
        <taxon>Embryophyta</taxon>
        <taxon>Tracheophyta</taxon>
        <taxon>Spermatophyta</taxon>
        <taxon>Magnoliopsida</taxon>
        <taxon>eudicotyledons</taxon>
        <taxon>Gunneridae</taxon>
        <taxon>Pentapetalae</taxon>
        <taxon>rosids</taxon>
        <taxon>malvids</taxon>
        <taxon>Brassicales</taxon>
        <taxon>Brassicaceae</taxon>
        <taxon>Arabideae</taxon>
        <taxon>Arabis</taxon>
    </lineage>
</organism>
<keyword evidence="1" id="KW-0547">Nucleotide-binding</keyword>
<evidence type="ECO:0000256" key="3">
    <source>
        <dbReference type="ARBA" id="ARBA00022840"/>
    </source>
</evidence>
<evidence type="ECO:0000259" key="4">
    <source>
        <dbReference type="Pfam" id="PF00176"/>
    </source>
</evidence>
<dbReference type="InterPro" id="IPR050628">
    <property type="entry name" value="SNF2_RAD54_helicase_TF"/>
</dbReference>
<dbReference type="InterPro" id="IPR038718">
    <property type="entry name" value="SNF2-like_sf"/>
</dbReference>
<comment type="caution">
    <text evidence="5">The sequence shown here is derived from an EMBL/GenBank/DDBJ whole genome shotgun (WGS) entry which is preliminary data.</text>
</comment>
<protein>
    <recommendedName>
        <fullName evidence="4">SNF2 N-terminal domain-containing protein</fullName>
    </recommendedName>
</protein>
<proteinExistence type="predicted"/>
<keyword evidence="2" id="KW-0378">Hydrolase</keyword>
<dbReference type="InterPro" id="IPR000330">
    <property type="entry name" value="SNF2_N"/>
</dbReference>
<dbReference type="GO" id="GO:0006281">
    <property type="term" value="P:DNA repair"/>
    <property type="evidence" value="ECO:0007669"/>
    <property type="project" value="TreeGrafter"/>
</dbReference>
<dbReference type="Gene3D" id="3.40.50.10810">
    <property type="entry name" value="Tandem AAA-ATPase domain"/>
    <property type="match status" value="1"/>
</dbReference>
<reference evidence="5" key="1">
    <citation type="submission" date="2019-07" db="EMBL/GenBank/DDBJ databases">
        <authorList>
            <person name="Dittberner H."/>
        </authorList>
    </citation>
    <scope>NUCLEOTIDE SEQUENCE [LARGE SCALE GENOMIC DNA]</scope>
</reference>
<dbReference type="EMBL" id="CABITT030000002">
    <property type="protein sequence ID" value="VVA94795.1"/>
    <property type="molecule type" value="Genomic_DNA"/>
</dbReference>